<protein>
    <recommendedName>
        <fullName evidence="8">Permease IIC component</fullName>
    </recommendedName>
</protein>
<dbReference type="OrthoDB" id="1641940at2"/>
<dbReference type="GO" id="GO:0008982">
    <property type="term" value="F:protein-N(PI)-phosphohistidine-sugar phosphotransferase activity"/>
    <property type="evidence" value="ECO:0007669"/>
    <property type="project" value="UniProtKB-UniRule"/>
</dbReference>
<feature type="transmembrane region" description="Helical" evidence="9">
    <location>
        <begin position="406"/>
        <end position="424"/>
    </location>
</feature>
<evidence type="ECO:0000313" key="11">
    <source>
        <dbReference type="EMBL" id="AIY83030.1"/>
    </source>
</evidence>
<dbReference type="InterPro" id="IPR003352">
    <property type="entry name" value="PTS_EIIC"/>
</dbReference>
<evidence type="ECO:0000256" key="8">
    <source>
        <dbReference type="PIRNR" id="PIRNR006351"/>
    </source>
</evidence>
<keyword evidence="7 8" id="KW-0472">Membrane</keyword>
<evidence type="ECO:0000256" key="1">
    <source>
        <dbReference type="ARBA" id="ARBA00004651"/>
    </source>
</evidence>
<comment type="function">
    <text evidence="8">The phosphoenolpyruvate-dependent sugar phosphotransferase system (PTS), a major carbohydrate active -transport system, catalyzes the phosphorylation of incoming sugar substrates concomitant with their translocation across the cell membrane.</text>
</comment>
<dbReference type="Proteomes" id="UP000030635">
    <property type="component" value="Chromosome"/>
</dbReference>
<dbReference type="AlphaFoldDB" id="A0A0A7FVR2"/>
<dbReference type="EMBL" id="CP006905">
    <property type="protein sequence ID" value="AIY83030.1"/>
    <property type="molecule type" value="Genomic_DNA"/>
</dbReference>
<dbReference type="Pfam" id="PF02378">
    <property type="entry name" value="PTS_EIIC"/>
    <property type="match status" value="1"/>
</dbReference>
<keyword evidence="12" id="KW-1185">Reference proteome</keyword>
<keyword evidence="4 8" id="KW-0762">Sugar transport</keyword>
<sequence>MKFMDKFAAWLERVLMPIASKLGSQRHLAALRDGFIAYLPISLIGAVGTMFLNVLLKPDSLIGKELMKIDTYKDTVFPFLEKYVNTVFNQMWWATLAMTTIYLLITIAYAFCRSQDVDPLAGAVVALASYLAMVPDSLTVAGGTSTITGMTENADKVPETLNAIAAKLQVDAAAVKDALIGAEFITDTPAWGNISWGSFNSTAMFTGILVALFSAQLFCAINKKGWVIKLPDQVPPAVSKAFSAVIPGILTVGVFAIISMLFMKVVGVDFKNWIDKTIQQPLTAFGQSPITYISLITLSQLLWFFGLHGLNMVEPALNTLYLPTLNENIELVNQGKEAMHIFTRNFVDVYAMPGGSGGTIALLIAIFIFSKRQENRELAKLAIVPAVFQINEPVIFGLPIVLNPIYFIPFVITPAILCTIAYFATSMGLVDKISAFIPWTCPPIISAFLATNGDIKATILAALLLLLALVIWAPFVIAANKMGNDE</sequence>
<feature type="transmembrane region" description="Helical" evidence="9">
    <location>
        <begin position="35"/>
        <end position="56"/>
    </location>
</feature>
<evidence type="ECO:0000256" key="4">
    <source>
        <dbReference type="ARBA" id="ARBA00022597"/>
    </source>
</evidence>
<dbReference type="GO" id="GO:0009401">
    <property type="term" value="P:phosphoenolpyruvate-dependent sugar phosphotransferase system"/>
    <property type="evidence" value="ECO:0007669"/>
    <property type="project" value="InterPro"/>
</dbReference>
<dbReference type="InterPro" id="IPR004796">
    <property type="entry name" value="PTS_IIC_cello"/>
</dbReference>
<feature type="transmembrane region" description="Helical" evidence="9">
    <location>
        <begin position="241"/>
        <end position="263"/>
    </location>
</feature>
<organism evidence="11 12">
    <name type="scientific">Clostridium baratii str. Sullivan</name>
    <dbReference type="NCBI Taxonomy" id="1415775"/>
    <lineage>
        <taxon>Bacteria</taxon>
        <taxon>Bacillati</taxon>
        <taxon>Bacillota</taxon>
        <taxon>Clostridia</taxon>
        <taxon>Eubacteriales</taxon>
        <taxon>Clostridiaceae</taxon>
        <taxon>Clostridium</taxon>
    </lineage>
</organism>
<dbReference type="RefSeq" id="WP_052139519.1">
    <property type="nucleotide sequence ID" value="NZ_CP006905.1"/>
</dbReference>
<dbReference type="PIRSF" id="PIRSF006351">
    <property type="entry name" value="PTS_EIIC-Cellobiose"/>
    <property type="match status" value="1"/>
</dbReference>
<dbReference type="InterPro" id="IPR004501">
    <property type="entry name" value="PTS_EIIC_3"/>
</dbReference>
<feature type="domain" description="PTS EIIC type-3" evidence="10">
    <location>
        <begin position="11"/>
        <end position="475"/>
    </location>
</feature>
<dbReference type="NCBIfam" id="TIGR00410">
    <property type="entry name" value="lacE"/>
    <property type="match status" value="1"/>
</dbReference>
<dbReference type="STRING" id="1561.NPD11_1023"/>
<evidence type="ECO:0000256" key="5">
    <source>
        <dbReference type="ARBA" id="ARBA00022692"/>
    </source>
</evidence>
<dbReference type="PANTHER" id="PTHR33989">
    <property type="match status" value="1"/>
</dbReference>
<proteinExistence type="predicted"/>
<evidence type="ECO:0000256" key="2">
    <source>
        <dbReference type="ARBA" id="ARBA00022448"/>
    </source>
</evidence>
<accession>A0A0A7FVR2</accession>
<gene>
    <name evidence="11" type="ORF">U729_1989</name>
</gene>
<feature type="transmembrane region" description="Helical" evidence="9">
    <location>
        <begin position="459"/>
        <end position="479"/>
    </location>
</feature>
<keyword evidence="3 8" id="KW-1003">Cell membrane</keyword>
<dbReference type="PROSITE" id="PS51105">
    <property type="entry name" value="PTS_EIIC_TYPE_3"/>
    <property type="match status" value="1"/>
</dbReference>
<dbReference type="KEGG" id="cbv:U729_1989"/>
<evidence type="ECO:0000259" key="10">
    <source>
        <dbReference type="PROSITE" id="PS51105"/>
    </source>
</evidence>
<keyword evidence="11" id="KW-0808">Transferase</keyword>
<evidence type="ECO:0000256" key="3">
    <source>
        <dbReference type="ARBA" id="ARBA00022475"/>
    </source>
</evidence>
<evidence type="ECO:0000256" key="7">
    <source>
        <dbReference type="ARBA" id="ARBA00023136"/>
    </source>
</evidence>
<feature type="transmembrane region" description="Helical" evidence="9">
    <location>
        <begin position="284"/>
        <end position="305"/>
    </location>
</feature>
<keyword evidence="2 8" id="KW-0813">Transport</keyword>
<keyword evidence="6 9" id="KW-1133">Transmembrane helix</keyword>
<dbReference type="eggNOG" id="COG1455">
    <property type="taxonomic scope" value="Bacteria"/>
</dbReference>
<feature type="transmembrane region" description="Helical" evidence="9">
    <location>
        <begin position="349"/>
        <end position="369"/>
    </location>
</feature>
<evidence type="ECO:0000256" key="9">
    <source>
        <dbReference type="SAM" id="Phobius"/>
    </source>
</evidence>
<comment type="subcellular location">
    <subcellularLocation>
        <location evidence="1">Cell membrane</location>
        <topology evidence="1">Multi-pass membrane protein</topology>
    </subcellularLocation>
</comment>
<keyword evidence="5 9" id="KW-0812">Transmembrane</keyword>
<feature type="transmembrane region" description="Helical" evidence="9">
    <location>
        <begin position="91"/>
        <end position="112"/>
    </location>
</feature>
<feature type="transmembrane region" description="Helical" evidence="9">
    <location>
        <begin position="203"/>
        <end position="221"/>
    </location>
</feature>
<name>A0A0A7FVR2_9CLOT</name>
<evidence type="ECO:0000313" key="12">
    <source>
        <dbReference type="Proteomes" id="UP000030635"/>
    </source>
</evidence>
<dbReference type="HOGENOM" id="CLU_029688_1_0_9"/>
<evidence type="ECO:0000256" key="6">
    <source>
        <dbReference type="ARBA" id="ARBA00022989"/>
    </source>
</evidence>
<reference evidence="11 12" key="1">
    <citation type="journal article" date="2015" name="Infect. Genet. Evol.">
        <title>Genomic sequences of six botulinum neurotoxin-producing strains representing three clostridial species illustrate the mobility and diversity of botulinum neurotoxin genes.</title>
        <authorList>
            <person name="Smith T.J."/>
            <person name="Hill K.K."/>
            <person name="Xie G."/>
            <person name="Foley B.T."/>
            <person name="Williamson C.H."/>
            <person name="Foster J.T."/>
            <person name="Johnson S.L."/>
            <person name="Chertkov O."/>
            <person name="Teshima H."/>
            <person name="Gibbons H.S."/>
            <person name="Johnsky L.A."/>
            <person name="Karavis M.A."/>
            <person name="Smith L.A."/>
        </authorList>
    </citation>
    <scope>NUCLEOTIDE SEQUENCE [LARGE SCALE GENOMIC DNA]</scope>
    <source>
        <strain evidence="11">Sullivan</strain>
    </source>
</reference>
<dbReference type="GO" id="GO:1902815">
    <property type="term" value="P:N,N'-diacetylchitobiose import"/>
    <property type="evidence" value="ECO:0007669"/>
    <property type="project" value="TreeGrafter"/>
</dbReference>
<dbReference type="GO" id="GO:0005886">
    <property type="term" value="C:plasma membrane"/>
    <property type="evidence" value="ECO:0007669"/>
    <property type="project" value="UniProtKB-SubCell"/>
</dbReference>
<feature type="transmembrane region" description="Helical" evidence="9">
    <location>
        <begin position="381"/>
        <end position="400"/>
    </location>
</feature>
<dbReference type="PANTHER" id="PTHR33989:SF4">
    <property type="entry name" value="PTS SYSTEM N,N'-DIACETYLCHITOBIOSE-SPECIFIC EIIC COMPONENT"/>
    <property type="match status" value="1"/>
</dbReference>
<dbReference type="InterPro" id="IPR051088">
    <property type="entry name" value="PTS_Sugar-EIIC/EIIB"/>
</dbReference>